<gene>
    <name evidence="1" type="ORF">ACFFRE_02570</name>
</gene>
<evidence type="ECO:0000313" key="1">
    <source>
        <dbReference type="EMBL" id="MFC0081042.1"/>
    </source>
</evidence>
<proteinExistence type="predicted"/>
<evidence type="ECO:0000313" key="2">
    <source>
        <dbReference type="Proteomes" id="UP001589788"/>
    </source>
</evidence>
<reference evidence="1 2" key="1">
    <citation type="submission" date="2024-09" db="EMBL/GenBank/DDBJ databases">
        <authorList>
            <person name="Sun Q."/>
            <person name="Mori K."/>
        </authorList>
    </citation>
    <scope>NUCLEOTIDE SEQUENCE [LARGE SCALE GENOMIC DNA]</scope>
    <source>
        <strain evidence="1 2">JCM 15389</strain>
    </source>
</reference>
<comment type="caution">
    <text evidence="1">The sequence shown here is derived from an EMBL/GenBank/DDBJ whole genome shotgun (WGS) entry which is preliminary data.</text>
</comment>
<accession>A0ABV6C469</accession>
<dbReference type="EMBL" id="JBHLYQ010000013">
    <property type="protein sequence ID" value="MFC0081042.1"/>
    <property type="molecule type" value="Genomic_DNA"/>
</dbReference>
<dbReference type="Proteomes" id="UP001589788">
    <property type="component" value="Unassembled WGS sequence"/>
</dbReference>
<protein>
    <submittedName>
        <fullName evidence="1">Uncharacterized protein</fullName>
    </submittedName>
</protein>
<dbReference type="RefSeq" id="WP_377787889.1">
    <property type="nucleotide sequence ID" value="NZ_JBHLYQ010000013.1"/>
</dbReference>
<keyword evidence="2" id="KW-1185">Reference proteome</keyword>
<organism evidence="1 2">
    <name type="scientific">Aciditerrimonas ferrireducens</name>
    <dbReference type="NCBI Taxonomy" id="667306"/>
    <lineage>
        <taxon>Bacteria</taxon>
        <taxon>Bacillati</taxon>
        <taxon>Actinomycetota</taxon>
        <taxon>Acidimicrobiia</taxon>
        <taxon>Acidimicrobiales</taxon>
        <taxon>Acidimicrobiaceae</taxon>
        <taxon>Aciditerrimonas</taxon>
    </lineage>
</organism>
<name>A0ABV6C469_9ACTN</name>
<sequence>MTEPSPALPGQGPTDLPRSLEDLAVAATRVLGDAGVEDPERLVPALLDALGLPALLGQLAVAARIVTAADTYHPVASFFVEGSEERRFILEVLRR</sequence>